<dbReference type="PANTHER" id="PTHR44825:SF1">
    <property type="entry name" value="DNAJ HOMOLOG SUBFAMILY C MEMBER 4"/>
    <property type="match status" value="1"/>
</dbReference>
<sequence>MTVLTNLRPTICLACFARSANLILTRTATHYAVLGVSQNATQKQIREAYIELSKKHHPDQNKDKEQISHEKFQKINEAYSVLSKDVSRREYDRTLLNTAGTFHTRTRTHSSAPYNAASQQRYQDPRYQDPFNEESYNYRREWTGKEWEEYNRERQKQAYGQYGNRQEPFGKAVSRFLQSSGLALFWTVMTLILTLCFELPEDRPIENRNYVLNYGPSKDSDFARDPHENVKMKEGASFFFFPKGGLMVWTFIIVFALSLRMGLYIDHRNRLANTTDPILEKSLADYAKEQEELAAKAAAKASGKTV</sequence>
<dbReference type="Gene3D" id="1.10.287.110">
    <property type="entry name" value="DnaJ domain"/>
    <property type="match status" value="1"/>
</dbReference>
<protein>
    <recommendedName>
        <fullName evidence="2">J domain-containing protein</fullName>
    </recommendedName>
</protein>
<dbReference type="InterPro" id="IPR001623">
    <property type="entry name" value="DnaJ_domain"/>
</dbReference>
<dbReference type="SMART" id="SM00271">
    <property type="entry name" value="DnaJ"/>
    <property type="match status" value="1"/>
</dbReference>
<keyword evidence="1" id="KW-1133">Transmembrane helix</keyword>
<dbReference type="EMBL" id="JAIWYP010000003">
    <property type="protein sequence ID" value="KAH3853321.1"/>
    <property type="molecule type" value="Genomic_DNA"/>
</dbReference>
<dbReference type="Pfam" id="PF00226">
    <property type="entry name" value="DnaJ"/>
    <property type="match status" value="1"/>
</dbReference>
<dbReference type="InterPro" id="IPR036869">
    <property type="entry name" value="J_dom_sf"/>
</dbReference>
<evidence type="ECO:0000259" key="2">
    <source>
        <dbReference type="PROSITE" id="PS50076"/>
    </source>
</evidence>
<feature type="transmembrane region" description="Helical" evidence="1">
    <location>
        <begin position="246"/>
        <end position="265"/>
    </location>
</feature>
<reference evidence="3" key="1">
    <citation type="journal article" date="2019" name="bioRxiv">
        <title>The Genome of the Zebra Mussel, Dreissena polymorpha: A Resource for Invasive Species Research.</title>
        <authorList>
            <person name="McCartney M.A."/>
            <person name="Auch B."/>
            <person name="Kono T."/>
            <person name="Mallez S."/>
            <person name="Zhang Y."/>
            <person name="Obille A."/>
            <person name="Becker A."/>
            <person name="Abrahante J.E."/>
            <person name="Garbe J."/>
            <person name="Badalamenti J.P."/>
            <person name="Herman A."/>
            <person name="Mangelson H."/>
            <person name="Liachko I."/>
            <person name="Sullivan S."/>
            <person name="Sone E.D."/>
            <person name="Koren S."/>
            <person name="Silverstein K.A.T."/>
            <person name="Beckman K.B."/>
            <person name="Gohl D.M."/>
        </authorList>
    </citation>
    <scope>NUCLEOTIDE SEQUENCE</scope>
    <source>
        <strain evidence="3">Duluth1</strain>
        <tissue evidence="3">Whole animal</tissue>
    </source>
</reference>
<name>A0A9D4R354_DREPO</name>
<evidence type="ECO:0000313" key="3">
    <source>
        <dbReference type="EMBL" id="KAH3853321.1"/>
    </source>
</evidence>
<evidence type="ECO:0000313" key="4">
    <source>
        <dbReference type="Proteomes" id="UP000828390"/>
    </source>
</evidence>
<reference evidence="3" key="2">
    <citation type="submission" date="2020-11" db="EMBL/GenBank/DDBJ databases">
        <authorList>
            <person name="McCartney M.A."/>
            <person name="Auch B."/>
            <person name="Kono T."/>
            <person name="Mallez S."/>
            <person name="Becker A."/>
            <person name="Gohl D.M."/>
            <person name="Silverstein K.A.T."/>
            <person name="Koren S."/>
            <person name="Bechman K.B."/>
            <person name="Herman A."/>
            <person name="Abrahante J.E."/>
            <person name="Garbe J."/>
        </authorList>
    </citation>
    <scope>NUCLEOTIDE SEQUENCE</scope>
    <source>
        <strain evidence="3">Duluth1</strain>
        <tissue evidence="3">Whole animal</tissue>
    </source>
</reference>
<keyword evidence="1" id="KW-0812">Transmembrane</keyword>
<evidence type="ECO:0000256" key="1">
    <source>
        <dbReference type="SAM" id="Phobius"/>
    </source>
</evidence>
<dbReference type="PANTHER" id="PTHR44825">
    <property type="match status" value="1"/>
</dbReference>
<dbReference type="InterPro" id="IPR052763">
    <property type="entry name" value="DnaJ_C4"/>
</dbReference>
<feature type="domain" description="J" evidence="2">
    <location>
        <begin position="29"/>
        <end position="95"/>
    </location>
</feature>
<dbReference type="AlphaFoldDB" id="A0A9D4R354"/>
<proteinExistence type="predicted"/>
<comment type="caution">
    <text evidence="3">The sequence shown here is derived from an EMBL/GenBank/DDBJ whole genome shotgun (WGS) entry which is preliminary data.</text>
</comment>
<dbReference type="SUPFAM" id="SSF46565">
    <property type="entry name" value="Chaperone J-domain"/>
    <property type="match status" value="1"/>
</dbReference>
<dbReference type="PROSITE" id="PS50076">
    <property type="entry name" value="DNAJ_2"/>
    <property type="match status" value="1"/>
</dbReference>
<dbReference type="CDD" id="cd06257">
    <property type="entry name" value="DnaJ"/>
    <property type="match status" value="1"/>
</dbReference>
<gene>
    <name evidence="3" type="ORF">DPMN_095843</name>
</gene>
<organism evidence="3 4">
    <name type="scientific">Dreissena polymorpha</name>
    <name type="common">Zebra mussel</name>
    <name type="synonym">Mytilus polymorpha</name>
    <dbReference type="NCBI Taxonomy" id="45954"/>
    <lineage>
        <taxon>Eukaryota</taxon>
        <taxon>Metazoa</taxon>
        <taxon>Spiralia</taxon>
        <taxon>Lophotrochozoa</taxon>
        <taxon>Mollusca</taxon>
        <taxon>Bivalvia</taxon>
        <taxon>Autobranchia</taxon>
        <taxon>Heteroconchia</taxon>
        <taxon>Euheterodonta</taxon>
        <taxon>Imparidentia</taxon>
        <taxon>Neoheterodontei</taxon>
        <taxon>Myida</taxon>
        <taxon>Dreissenoidea</taxon>
        <taxon>Dreissenidae</taxon>
        <taxon>Dreissena</taxon>
    </lineage>
</organism>
<accession>A0A9D4R354</accession>
<dbReference type="Proteomes" id="UP000828390">
    <property type="component" value="Unassembled WGS sequence"/>
</dbReference>
<keyword evidence="1" id="KW-0472">Membrane</keyword>
<dbReference type="PRINTS" id="PR00625">
    <property type="entry name" value="JDOMAIN"/>
</dbReference>
<keyword evidence="4" id="KW-1185">Reference proteome</keyword>